<protein>
    <submittedName>
        <fullName evidence="2">CPBP family intramembrane metalloprotease</fullName>
    </submittedName>
</protein>
<evidence type="ECO:0000313" key="3">
    <source>
        <dbReference type="Proteomes" id="UP000603369"/>
    </source>
</evidence>
<dbReference type="GO" id="GO:0006508">
    <property type="term" value="P:proteolysis"/>
    <property type="evidence" value="ECO:0007669"/>
    <property type="project" value="UniProtKB-KW"/>
</dbReference>
<organism evidence="2 3">
    <name type="scientific">Corynebacterium tuberculostearicum</name>
    <dbReference type="NCBI Taxonomy" id="38304"/>
    <lineage>
        <taxon>Bacteria</taxon>
        <taxon>Bacillati</taxon>
        <taxon>Actinomycetota</taxon>
        <taxon>Actinomycetes</taxon>
        <taxon>Mycobacteriales</taxon>
        <taxon>Corynebacteriaceae</taxon>
        <taxon>Corynebacterium</taxon>
    </lineage>
</organism>
<comment type="caution">
    <text evidence="2">The sequence shown here is derived from an EMBL/GenBank/DDBJ whole genome shotgun (WGS) entry which is preliminary data.</text>
</comment>
<reference evidence="2 3" key="1">
    <citation type="submission" date="2020-12" db="EMBL/GenBank/DDBJ databases">
        <title>Draft genome sequence of the commensal strain Corynebacterium tuberculostearicum MFP09/CIP 102622 isolated from human skin.</title>
        <authorList>
            <person name="Boukerb A.M."/>
            <person name="Janvier X."/>
            <person name="Feuilloley M.G.J."/>
            <person name="Groboillot A."/>
        </authorList>
    </citation>
    <scope>NUCLEOTIDE SEQUENCE [LARGE SCALE GENOMIC DNA]</scope>
    <source>
        <strain evidence="2 3">CIP 102622</strain>
    </source>
</reference>
<dbReference type="GO" id="GO:0008237">
    <property type="term" value="F:metallopeptidase activity"/>
    <property type="evidence" value="ECO:0007669"/>
    <property type="project" value="UniProtKB-KW"/>
</dbReference>
<dbReference type="Proteomes" id="UP000603369">
    <property type="component" value="Unassembled WGS sequence"/>
</dbReference>
<evidence type="ECO:0000256" key="1">
    <source>
        <dbReference type="SAM" id="Phobius"/>
    </source>
</evidence>
<name>A0A8I1L8T9_9CORY</name>
<gene>
    <name evidence="2" type="ORF">JDP02_02525</name>
</gene>
<evidence type="ECO:0000313" key="2">
    <source>
        <dbReference type="EMBL" id="MBK3427387.1"/>
    </source>
</evidence>
<proteinExistence type="predicted"/>
<keyword evidence="2" id="KW-0378">Hydrolase</keyword>
<dbReference type="AlphaFoldDB" id="A0A8I1L8T9"/>
<keyword evidence="1" id="KW-0472">Membrane</keyword>
<keyword evidence="2" id="KW-0482">Metalloprotease</keyword>
<keyword evidence="2" id="KW-0645">Protease</keyword>
<feature type="non-terminal residue" evidence="2">
    <location>
        <position position="1"/>
    </location>
</feature>
<keyword evidence="1" id="KW-0812">Transmembrane</keyword>
<feature type="transmembrane region" description="Helical" evidence="1">
    <location>
        <begin position="30"/>
        <end position="49"/>
    </location>
</feature>
<keyword evidence="1" id="KW-1133">Transmembrane helix</keyword>
<accession>A0A8I1L8T9</accession>
<sequence length="62" mass="6432">ARRQLADALSATAILTQLALYIAVTTATGIPIPFVASILISATTLHIVWSTGKAFLLPVVIG</sequence>
<dbReference type="EMBL" id="JAEHFL010000002">
    <property type="protein sequence ID" value="MBK3427387.1"/>
    <property type="molecule type" value="Genomic_DNA"/>
</dbReference>
<keyword evidence="3" id="KW-1185">Reference proteome</keyword>